<gene>
    <name evidence="3" type="primary">UPK3BL2</name>
</gene>
<dbReference type="KEGG" id="ssc:100511499"/>
<reference evidence="3 4" key="1">
    <citation type="submission" date="2017-08" db="EMBL/GenBank/DDBJ databases">
        <title>USMARCv1.0.</title>
        <authorList>
            <person name="Hannum G.I."/>
            <person name="Koren S."/>
            <person name="Schroeder S.G."/>
            <person name="Chin S.C."/>
            <person name="Nonneman D.J."/>
            <person name="Becker S.A."/>
            <person name="Rosen B.D."/>
            <person name="Bickhart D.M."/>
            <person name="Putnam N.H."/>
            <person name="Green R.E."/>
            <person name="Tuggle C.K."/>
            <person name="Liu H."/>
            <person name="Rohrer G.A."/>
            <person name="Warr A."/>
            <person name="Hall R."/>
            <person name="Kim K."/>
            <person name="Hume D.A."/>
            <person name="Talbot R."/>
            <person name="Chow W."/>
            <person name="Howe K."/>
            <person name="Schwartz A.S."/>
            <person name="Watson M."/>
            <person name="Archibald A.L."/>
            <person name="Phillippy A.M."/>
            <person name="Smith T.P.L."/>
        </authorList>
    </citation>
    <scope>NUCLEOTIDE SEQUENCE [LARGE SCALE GENOMIC DNA]</scope>
</reference>
<dbReference type="CTD" id="107983993"/>
<feature type="compositionally biased region" description="Low complexity" evidence="1">
    <location>
        <begin position="1"/>
        <end position="18"/>
    </location>
</feature>
<name>A0A4X1UIF6_PIG</name>
<proteinExistence type="predicted"/>
<evidence type="ECO:0000313" key="3">
    <source>
        <dbReference type="Ensembl" id="ENSSSCP00070028990.1"/>
    </source>
</evidence>
<accession>A0A4X1UIF6</accession>
<evidence type="ECO:0000256" key="2">
    <source>
        <dbReference type="SAM" id="Phobius"/>
    </source>
</evidence>
<dbReference type="PANTHER" id="PTHR15446">
    <property type="entry name" value="UROPLAKIN III"/>
    <property type="match status" value="1"/>
</dbReference>
<reference evidence="3" key="2">
    <citation type="submission" date="2025-05" db="UniProtKB">
        <authorList>
            <consortium name="Ensembl"/>
        </authorList>
    </citation>
    <scope>IDENTIFICATION</scope>
</reference>
<feature type="region of interest" description="Disordered" evidence="1">
    <location>
        <begin position="1"/>
        <end position="31"/>
    </location>
</feature>
<evidence type="ECO:0000313" key="4">
    <source>
        <dbReference type="Proteomes" id="UP000314985"/>
    </source>
</evidence>
<feature type="transmembrane region" description="Helical" evidence="2">
    <location>
        <begin position="388"/>
        <end position="414"/>
    </location>
</feature>
<dbReference type="GeneID" id="100511499"/>
<dbReference type="OrthoDB" id="9939598at2759"/>
<sequence length="451" mass="48414">MGGWGSPFPGTGSTGTAGRAPKLAFRGDPPSGLPWPDDLPLCMPHLGNEGSSLPHRGSGSGVRGSPGCQVGGLFGQGKPMRCSRTVTGLPGPQRCLLLGGPSLARPSWRRGGVSQLFRQLQLIVLFRPLPGDAKSLGPADSAPKPVQPVVWEKGAPGRGGRRCQKQSPQAQHRQWSLWGCGCCRQTLRQTDNWTFCLAMGLSRGQSLLLMPPLLLLTCLQLGTGLERINYVPQLSSATLAGRLTQSTLTLDQPRGQFSHLNISDFDAIWLVVAHSNATQNFTAPQRMEDTPVPADLPQRGYYLTLRANRALYPGGPPSHQLQVLRVGNDTRCSPRTRCCNHPLPGPGPYRVKFLVMSDRGPVAETEWSSETRLQQAEALLVAPGSQSAGAVVIIAILSVLLAVLLTALLALLIYTCYDTRGSTPISDPGELVRVRRYNTHHTFSPPAEGGS</sequence>
<keyword evidence="2" id="KW-0472">Membrane</keyword>
<dbReference type="AlphaFoldDB" id="A0A4X1UIF6"/>
<dbReference type="PANTHER" id="PTHR15446:SF2">
    <property type="entry name" value="UROPLAKIN-3B-LIKE PROTEIN 1-RELATED"/>
    <property type="match status" value="1"/>
</dbReference>
<keyword evidence="2" id="KW-1133">Transmembrane helix</keyword>
<keyword evidence="2" id="KW-0812">Transmembrane</keyword>
<dbReference type="Ensembl" id="ENSSSCT00025098982.1">
    <property type="protein sequence ID" value="ENSSSCP00025043534.1"/>
    <property type="gene ID" value="ENSSSCG00025072036.1"/>
</dbReference>
<dbReference type="Proteomes" id="UP000694727">
    <property type="component" value="Unplaced"/>
</dbReference>
<dbReference type="Ensembl" id="ENSSSCT00070034702.1">
    <property type="protein sequence ID" value="ENSSSCP00070028990.1"/>
    <property type="gene ID" value="ENSSSCG00070017585.1"/>
</dbReference>
<evidence type="ECO:0000256" key="1">
    <source>
        <dbReference type="SAM" id="MobiDB-lite"/>
    </source>
</evidence>
<dbReference type="CDD" id="cd09969">
    <property type="entry name" value="UP_IIIb"/>
    <property type="match status" value="1"/>
</dbReference>
<organism evidence="3 4">
    <name type="scientific">Sus scrofa</name>
    <name type="common">Pig</name>
    <dbReference type="NCBI Taxonomy" id="9823"/>
    <lineage>
        <taxon>Eukaryota</taxon>
        <taxon>Metazoa</taxon>
        <taxon>Chordata</taxon>
        <taxon>Craniata</taxon>
        <taxon>Vertebrata</taxon>
        <taxon>Euteleostomi</taxon>
        <taxon>Mammalia</taxon>
        <taxon>Eutheria</taxon>
        <taxon>Laurasiatheria</taxon>
        <taxon>Artiodactyla</taxon>
        <taxon>Suina</taxon>
        <taxon>Suidae</taxon>
        <taxon>Sus</taxon>
    </lineage>
</organism>
<protein>
    <submittedName>
        <fullName evidence="3">Uroplakin 3B like 2</fullName>
    </submittedName>
</protein>
<dbReference type="InterPro" id="IPR024831">
    <property type="entry name" value="Uroplakin-3"/>
</dbReference>
<dbReference type="Proteomes" id="UP000314985">
    <property type="component" value="Chromosome 3"/>
</dbReference>
<dbReference type="ExpressionAtlas" id="A0A4X1UIF6">
    <property type="expression patterns" value="baseline and differential"/>
</dbReference>